<feature type="region of interest" description="Disordered" evidence="1">
    <location>
        <begin position="593"/>
        <end position="727"/>
    </location>
</feature>
<reference evidence="4" key="1">
    <citation type="journal article" date="2020" name="Fungal Divers.">
        <title>Resolving the Mortierellaceae phylogeny through synthesis of multi-gene phylogenetics and phylogenomics.</title>
        <authorList>
            <person name="Vandepol N."/>
            <person name="Liber J."/>
            <person name="Desiro A."/>
            <person name="Na H."/>
            <person name="Kennedy M."/>
            <person name="Barry K."/>
            <person name="Grigoriev I.V."/>
            <person name="Miller A.N."/>
            <person name="O'Donnell K."/>
            <person name="Stajich J.E."/>
            <person name="Bonito G."/>
        </authorList>
    </citation>
    <scope>NUCLEOTIDE SEQUENCE</scope>
    <source>
        <strain evidence="4">NRRL 28262</strain>
    </source>
</reference>
<organism evidence="4 5">
    <name type="scientific">Linnemannia exigua</name>
    <dbReference type="NCBI Taxonomy" id="604196"/>
    <lineage>
        <taxon>Eukaryota</taxon>
        <taxon>Fungi</taxon>
        <taxon>Fungi incertae sedis</taxon>
        <taxon>Mucoromycota</taxon>
        <taxon>Mortierellomycotina</taxon>
        <taxon>Mortierellomycetes</taxon>
        <taxon>Mortierellales</taxon>
        <taxon>Mortierellaceae</taxon>
        <taxon>Linnemannia</taxon>
    </lineage>
</organism>
<dbReference type="InterPro" id="IPR027417">
    <property type="entry name" value="P-loop_NTPase"/>
</dbReference>
<comment type="caution">
    <text evidence="4">The sequence shown here is derived from an EMBL/GenBank/DDBJ whole genome shotgun (WGS) entry which is preliminary data.</text>
</comment>
<evidence type="ECO:0000313" key="4">
    <source>
        <dbReference type="EMBL" id="KAG0255126.1"/>
    </source>
</evidence>
<name>A0AAD4D207_9FUNG</name>
<feature type="non-terminal residue" evidence="4">
    <location>
        <position position="1229"/>
    </location>
</feature>
<dbReference type="PROSITE" id="PS00675">
    <property type="entry name" value="SIGMA54_INTERACT_1"/>
    <property type="match status" value="1"/>
</dbReference>
<feature type="compositionally biased region" description="Low complexity" evidence="1">
    <location>
        <begin position="681"/>
        <end position="700"/>
    </location>
</feature>
<feature type="domain" description="Arm-like repeat" evidence="3">
    <location>
        <begin position="1"/>
        <end position="159"/>
    </location>
</feature>
<dbReference type="Pfam" id="PF23948">
    <property type="entry name" value="ARM_5"/>
    <property type="match status" value="1"/>
</dbReference>
<evidence type="ECO:0000259" key="2">
    <source>
        <dbReference type="Pfam" id="PF05729"/>
    </source>
</evidence>
<evidence type="ECO:0000259" key="3">
    <source>
        <dbReference type="Pfam" id="PF23948"/>
    </source>
</evidence>
<feature type="compositionally biased region" description="Gly residues" evidence="1">
    <location>
        <begin position="611"/>
        <end position="645"/>
    </location>
</feature>
<dbReference type="EMBL" id="JAAAIL010002708">
    <property type="protein sequence ID" value="KAG0255126.1"/>
    <property type="molecule type" value="Genomic_DNA"/>
</dbReference>
<keyword evidence="5" id="KW-1185">Reference proteome</keyword>
<evidence type="ECO:0000313" key="5">
    <source>
        <dbReference type="Proteomes" id="UP001194580"/>
    </source>
</evidence>
<proteinExistence type="predicted"/>
<dbReference type="Gene3D" id="3.40.50.300">
    <property type="entry name" value="P-loop containing nucleotide triphosphate hydrolases"/>
    <property type="match status" value="1"/>
</dbReference>
<sequence>LDPMNALAAVEHLQQVAGNAIDVVKLNIDGARALQTTLEGAAQAGGRVSWSNRKEAWFLTLQAAYVFIRQGRLVDFNKLVCNAGCRFDMNFQRGVCQILGEIAANQLWDISSRRNAIDFLGGLYRDEARRNKNVTIQKCVVSILSRVSRMSWPDVSVHASSLLANLQEVEMADTETYHPLHTCLPQPILFPLLDRVLNIPEVEYDLDRMKFHRLQERLLPVFIPLRAKATPTSSHSDFPLMERVEKFLESDRQVFLLLGDSGSGKSLFCRQLEHALWGQYEVGRQIPLFINLPFIHRPEDDLIGKHLRNIPAHRVQEIKQHRQLVLICDGYDESRLTVNLHTTNGLDQPNVKMVISCRNTFLSSGYEGRFHPQGSDKYHDSSSRLFEEATIVPFSESDIQEFVTRYIMDPAVHTFVGNAPVLRQDNYLEKLKVIPNVMNLAKNPFLLTLALKALPSLSIDDLDQTQLKATQQDLYRGFIKEWIQVSKSRLNRASLRQKVQDVFFELLEADFEWCVRDYCKRLAEAIYLHQEGRPVVEYIHRNEKKPWKKEFFGSDIDSTLLREASPLTRAGIQHWFIHKSLLEYFLSLAVFDPDDSDQDGPDGGDDDDSNGEGGDSHGGGVSSFYDGDGGMVDDGGISGGGGSSSGGAESSSGGGGNPSGGGESSSDGGDNSSGRSGGSSDGNHNSIGEPGDSGASNDGSNGDGDDSQRRRDDARSKRKTRLSKSRESTSIDLLSKLNLFREPAVMQFLEERARSDIRFKKILSRVIEQSKSSAGPSLAAANAITILFKSGERFYDVNLQGVRVPSDYMLHETPELVPLAGTSLDGVDLLNALLAMTTPDNTQKATSTFSVAISSPKTSNFTPEILRQTNQHFSATLHRQLTALPVEKDKFPQSAQLFENSFEALENHHMRQAALTRDDMKHRLLALQMSLDNQLLHLQGRIQAILAQTYELHEYPIPRLFIILPKYTSRWDSKSLLKNQLQLYFLCECGEHTKVLNGDNTNIPHHIHIARHEGYDLQRPTDFIQKYGRYMLTLLEMIKYGCTTAGYLIPAMSSIGDSEANDLFTNFQDTFTPSAINQSIIYLQTFLSEQDTTKDPGTDSLAGQEALEGVDLRHLELFIKSKGQDRALGNLYRTITKEGHFKWVCINHYRMTYNDQDQQTLKAAVELNGGYYDLHLGRVTAKLGSKSQAAGFFDALAKARHVDELAIKFAWEGTTSDLDAFGDTLDNST</sequence>
<feature type="compositionally biased region" description="Acidic residues" evidence="1">
    <location>
        <begin position="593"/>
        <end position="610"/>
    </location>
</feature>
<dbReference type="InterPro" id="IPR056251">
    <property type="entry name" value="Arm_rpt_dom"/>
</dbReference>
<dbReference type="SUPFAM" id="SSF52540">
    <property type="entry name" value="P-loop containing nucleoside triphosphate hydrolases"/>
    <property type="match status" value="1"/>
</dbReference>
<evidence type="ECO:0000256" key="1">
    <source>
        <dbReference type="SAM" id="MobiDB-lite"/>
    </source>
</evidence>
<gene>
    <name evidence="4" type="primary">WDR31_6</name>
    <name evidence="4" type="ORF">BGZ95_005856</name>
</gene>
<feature type="domain" description="NACHT" evidence="2">
    <location>
        <begin position="254"/>
        <end position="407"/>
    </location>
</feature>
<feature type="compositionally biased region" description="Gly residues" evidence="1">
    <location>
        <begin position="652"/>
        <end position="663"/>
    </location>
</feature>
<dbReference type="InterPro" id="IPR007111">
    <property type="entry name" value="NACHT_NTPase"/>
</dbReference>
<accession>A0AAD4D207</accession>
<dbReference type="AlphaFoldDB" id="A0AAD4D207"/>
<dbReference type="Proteomes" id="UP001194580">
    <property type="component" value="Unassembled WGS sequence"/>
</dbReference>
<feature type="compositionally biased region" description="Low complexity" evidence="1">
    <location>
        <begin position="664"/>
        <end position="674"/>
    </location>
</feature>
<dbReference type="Pfam" id="PF05729">
    <property type="entry name" value="NACHT"/>
    <property type="match status" value="1"/>
</dbReference>
<feature type="non-terminal residue" evidence="4">
    <location>
        <position position="1"/>
    </location>
</feature>
<feature type="compositionally biased region" description="Basic and acidic residues" evidence="1">
    <location>
        <begin position="706"/>
        <end position="715"/>
    </location>
</feature>
<protein>
    <submittedName>
        <fullName evidence="4">WD_REPEATS_REGION domain-containing protein</fullName>
    </submittedName>
</protein>
<dbReference type="InterPro" id="IPR025662">
    <property type="entry name" value="Sigma_54_int_dom_ATP-bd_1"/>
</dbReference>